<dbReference type="Gene3D" id="3.40.50.300">
    <property type="entry name" value="P-loop containing nucleotide triphosphate hydrolases"/>
    <property type="match status" value="1"/>
</dbReference>
<dbReference type="GO" id="GO:0008817">
    <property type="term" value="F:corrinoid adenosyltransferase activity"/>
    <property type="evidence" value="ECO:0007669"/>
    <property type="project" value="InterPro"/>
</dbReference>
<protein>
    <submittedName>
        <fullName evidence="1">Cob(I)alamin adenosyltransferase</fullName>
    </submittedName>
</protein>
<gene>
    <name evidence="1" type="ORF">GCM10007112_25160</name>
</gene>
<dbReference type="GO" id="GO:0009236">
    <property type="term" value="P:cobalamin biosynthetic process"/>
    <property type="evidence" value="ECO:0007669"/>
    <property type="project" value="InterPro"/>
</dbReference>
<dbReference type="AlphaFoldDB" id="A0A830E6E4"/>
<dbReference type="InterPro" id="IPR003724">
    <property type="entry name" value="CblAdoTrfase_CobA"/>
</dbReference>
<organism evidence="1 2">
    <name type="scientific">Vulcanisaeta souniana JCM 11219</name>
    <dbReference type="NCBI Taxonomy" id="1293586"/>
    <lineage>
        <taxon>Archaea</taxon>
        <taxon>Thermoproteota</taxon>
        <taxon>Thermoprotei</taxon>
        <taxon>Thermoproteales</taxon>
        <taxon>Thermoproteaceae</taxon>
        <taxon>Vulcanisaeta</taxon>
    </lineage>
</organism>
<comment type="caution">
    <text evidence="1">The sequence shown here is derived from an EMBL/GenBank/DDBJ whole genome shotgun (WGS) entry which is preliminary data.</text>
</comment>
<sequence length="184" mass="20520">MGINYLVMQIKGGRWQYNVGLVLLYTGDGKGKTTAALGLVLRAVGHGYRVIIAHLMKTLIYRGEYVGEYLAIKKFLSGYVDVFSLDPDQHLTPRDVLKTALSRAMEIKPFLLILDEVNNAVTNGYLTTREVIDGIKSLSPEVNVVLTGRDAPREFMELADLITVMEAEKHYFNKGVVGVEGLEW</sequence>
<reference evidence="1" key="2">
    <citation type="submission" date="2020-09" db="EMBL/GenBank/DDBJ databases">
        <authorList>
            <person name="Sun Q."/>
            <person name="Ohkuma M."/>
        </authorList>
    </citation>
    <scope>NUCLEOTIDE SEQUENCE</scope>
    <source>
        <strain evidence="1">JCM 11219</strain>
    </source>
</reference>
<dbReference type="PANTHER" id="PTHR46638:SF1">
    <property type="entry name" value="CORRINOID ADENOSYLTRANSFERASE"/>
    <property type="match status" value="1"/>
</dbReference>
<dbReference type="Pfam" id="PF02572">
    <property type="entry name" value="CobA_CobO_BtuR"/>
    <property type="match status" value="1"/>
</dbReference>
<dbReference type="EMBL" id="BMNM01000017">
    <property type="protein sequence ID" value="GGI87198.1"/>
    <property type="molecule type" value="Genomic_DNA"/>
</dbReference>
<evidence type="ECO:0000313" key="1">
    <source>
        <dbReference type="EMBL" id="GGI87198.1"/>
    </source>
</evidence>
<dbReference type="GO" id="GO:0005524">
    <property type="term" value="F:ATP binding"/>
    <property type="evidence" value="ECO:0007669"/>
    <property type="project" value="InterPro"/>
</dbReference>
<dbReference type="SUPFAM" id="SSF52540">
    <property type="entry name" value="P-loop containing nucleoside triphosphate hydrolases"/>
    <property type="match status" value="1"/>
</dbReference>
<name>A0A830E6E4_9CREN</name>
<evidence type="ECO:0000313" key="2">
    <source>
        <dbReference type="Proteomes" id="UP000657075"/>
    </source>
</evidence>
<dbReference type="PANTHER" id="PTHR46638">
    <property type="entry name" value="CORRINOID ADENOSYLTRANSFERASE"/>
    <property type="match status" value="1"/>
</dbReference>
<dbReference type="Proteomes" id="UP000657075">
    <property type="component" value="Unassembled WGS sequence"/>
</dbReference>
<dbReference type="PIRSF" id="PIRSF015617">
    <property type="entry name" value="Adensltrnsf_CobA"/>
    <property type="match status" value="1"/>
</dbReference>
<proteinExistence type="predicted"/>
<accession>A0A830E6E4</accession>
<reference evidence="1" key="1">
    <citation type="journal article" date="2014" name="Int. J. Syst. Evol. Microbiol.">
        <title>Complete genome sequence of Corynebacterium casei LMG S-19264T (=DSM 44701T), isolated from a smear-ripened cheese.</title>
        <authorList>
            <consortium name="US DOE Joint Genome Institute (JGI-PGF)"/>
            <person name="Walter F."/>
            <person name="Albersmeier A."/>
            <person name="Kalinowski J."/>
            <person name="Ruckert C."/>
        </authorList>
    </citation>
    <scope>NUCLEOTIDE SEQUENCE</scope>
    <source>
        <strain evidence="1">JCM 11219</strain>
    </source>
</reference>
<dbReference type="InterPro" id="IPR027417">
    <property type="entry name" value="P-loop_NTPase"/>
</dbReference>